<protein>
    <submittedName>
        <fullName evidence="1">Uncharacterized protein</fullName>
    </submittedName>
</protein>
<proteinExistence type="predicted"/>
<evidence type="ECO:0000313" key="1">
    <source>
        <dbReference type="EMBL" id="KAJ8750939.1"/>
    </source>
</evidence>
<evidence type="ECO:0000313" key="2">
    <source>
        <dbReference type="Proteomes" id="UP001159364"/>
    </source>
</evidence>
<accession>A0AAV8SFL3</accession>
<keyword evidence="2" id="KW-1185">Reference proteome</keyword>
<organism evidence="1 2">
    <name type="scientific">Erythroxylum novogranatense</name>
    <dbReference type="NCBI Taxonomy" id="1862640"/>
    <lineage>
        <taxon>Eukaryota</taxon>
        <taxon>Viridiplantae</taxon>
        <taxon>Streptophyta</taxon>
        <taxon>Embryophyta</taxon>
        <taxon>Tracheophyta</taxon>
        <taxon>Spermatophyta</taxon>
        <taxon>Magnoliopsida</taxon>
        <taxon>eudicotyledons</taxon>
        <taxon>Gunneridae</taxon>
        <taxon>Pentapetalae</taxon>
        <taxon>rosids</taxon>
        <taxon>fabids</taxon>
        <taxon>Malpighiales</taxon>
        <taxon>Erythroxylaceae</taxon>
        <taxon>Erythroxylum</taxon>
    </lineage>
</organism>
<dbReference type="Proteomes" id="UP001159364">
    <property type="component" value="Linkage Group LG11"/>
</dbReference>
<gene>
    <name evidence="1" type="ORF">K2173_016120</name>
</gene>
<name>A0AAV8SFL3_9ROSI</name>
<comment type="caution">
    <text evidence="1">The sequence shown here is derived from an EMBL/GenBank/DDBJ whole genome shotgun (WGS) entry which is preliminary data.</text>
</comment>
<dbReference type="AlphaFoldDB" id="A0AAV8SFL3"/>
<sequence length="76" mass="7976">MEANLKEVGHVAEQLQSTTISSTAGVAAGPSGRSYEPHGGKIKKKVSIYGGVPSRDEGIDCYGKSVMSCGFLLLFE</sequence>
<reference evidence="1 2" key="1">
    <citation type="submission" date="2021-09" db="EMBL/GenBank/DDBJ databases">
        <title>Genomic insights and catalytic innovation underlie evolution of tropane alkaloids biosynthesis.</title>
        <authorList>
            <person name="Wang Y.-J."/>
            <person name="Tian T."/>
            <person name="Huang J.-P."/>
            <person name="Huang S.-X."/>
        </authorList>
    </citation>
    <scope>NUCLEOTIDE SEQUENCE [LARGE SCALE GENOMIC DNA]</scope>
    <source>
        <strain evidence="1">KIB-2018</strain>
        <tissue evidence="1">Leaf</tissue>
    </source>
</reference>
<dbReference type="EMBL" id="JAIWQS010000011">
    <property type="protein sequence ID" value="KAJ8750939.1"/>
    <property type="molecule type" value="Genomic_DNA"/>
</dbReference>